<reference evidence="2 3" key="1">
    <citation type="submission" date="2019-05" db="EMBL/GenBank/DDBJ databases">
        <title>Another draft genome of Portunus trituberculatus and its Hox gene families provides insights of decapod evolution.</title>
        <authorList>
            <person name="Jeong J.-H."/>
            <person name="Song I."/>
            <person name="Kim S."/>
            <person name="Choi T."/>
            <person name="Kim D."/>
            <person name="Ryu S."/>
            <person name="Kim W."/>
        </authorList>
    </citation>
    <scope>NUCLEOTIDE SEQUENCE [LARGE SCALE GENOMIC DNA]</scope>
    <source>
        <tissue evidence="2">Muscle</tissue>
    </source>
</reference>
<feature type="transmembrane region" description="Helical" evidence="1">
    <location>
        <begin position="67"/>
        <end position="86"/>
    </location>
</feature>
<dbReference type="AlphaFoldDB" id="A0A5B7J604"/>
<dbReference type="EMBL" id="VSRR010088373">
    <property type="protein sequence ID" value="MPC91612.1"/>
    <property type="molecule type" value="Genomic_DNA"/>
</dbReference>
<evidence type="ECO:0000313" key="2">
    <source>
        <dbReference type="EMBL" id="MPC91612.1"/>
    </source>
</evidence>
<dbReference type="OrthoDB" id="1043025at2759"/>
<organism evidence="2 3">
    <name type="scientific">Portunus trituberculatus</name>
    <name type="common">Swimming crab</name>
    <name type="synonym">Neptunus trituberculatus</name>
    <dbReference type="NCBI Taxonomy" id="210409"/>
    <lineage>
        <taxon>Eukaryota</taxon>
        <taxon>Metazoa</taxon>
        <taxon>Ecdysozoa</taxon>
        <taxon>Arthropoda</taxon>
        <taxon>Crustacea</taxon>
        <taxon>Multicrustacea</taxon>
        <taxon>Malacostraca</taxon>
        <taxon>Eumalacostraca</taxon>
        <taxon>Eucarida</taxon>
        <taxon>Decapoda</taxon>
        <taxon>Pleocyemata</taxon>
        <taxon>Brachyura</taxon>
        <taxon>Eubrachyura</taxon>
        <taxon>Portunoidea</taxon>
        <taxon>Portunidae</taxon>
        <taxon>Portuninae</taxon>
        <taxon>Portunus</taxon>
    </lineage>
</organism>
<keyword evidence="3" id="KW-1185">Reference proteome</keyword>
<gene>
    <name evidence="2" type="ORF">E2C01_086659</name>
</gene>
<proteinExistence type="predicted"/>
<name>A0A5B7J604_PORTR</name>
<keyword evidence="1" id="KW-0812">Transmembrane</keyword>
<accession>A0A5B7J604</accession>
<evidence type="ECO:0000313" key="3">
    <source>
        <dbReference type="Proteomes" id="UP000324222"/>
    </source>
</evidence>
<dbReference type="Proteomes" id="UP000324222">
    <property type="component" value="Unassembled WGS sequence"/>
</dbReference>
<keyword evidence="1" id="KW-1133">Transmembrane helix</keyword>
<sequence>MNCKKLDLSNQKKPIQRVRRKIFTMDVKLDERLRDERVIGQVSNIHRDKIHFKPRTVNFSWQRGFKIGEYLCVCVCVCVCVCLFLCRREGQLRARHLKKKGPLVAGSLKDMKGYPKLGSRCLDTSLLKEVKS</sequence>
<protein>
    <submittedName>
        <fullName evidence="2">Uncharacterized protein</fullName>
    </submittedName>
</protein>
<comment type="caution">
    <text evidence="2">The sequence shown here is derived from an EMBL/GenBank/DDBJ whole genome shotgun (WGS) entry which is preliminary data.</text>
</comment>
<evidence type="ECO:0000256" key="1">
    <source>
        <dbReference type="SAM" id="Phobius"/>
    </source>
</evidence>
<keyword evidence="1" id="KW-0472">Membrane</keyword>